<dbReference type="EMBL" id="BAABFL010000114">
    <property type="protein sequence ID" value="GAA4648951.1"/>
    <property type="molecule type" value="Genomic_DNA"/>
</dbReference>
<name>A0ABP8V151_9GAMM</name>
<sequence>MQKGLAELWLEPAGAHPDCAGVRADFALIAAGLVRCHRGGGLSVVKRGVLKRLSDADVQQAVSYLREQPLYLCRSALKTLHALPTSFARDFFSKTLTTDSDNPTACLLSDLHAAGLFAGHQVTLEVFDQITAELDRWQAQRQQVDPACMGNYLEQLETQLSTSRDLAAVQRLQRKLDDAIPFWRLGQCLQRHYFRVKLPNNPGLSTSLSMMGNHLYHCQLETSFPWRLNHQP</sequence>
<dbReference type="Proteomes" id="UP001500604">
    <property type="component" value="Unassembled WGS sequence"/>
</dbReference>
<reference evidence="2" key="1">
    <citation type="journal article" date="2019" name="Int. J. Syst. Evol. Microbiol.">
        <title>The Global Catalogue of Microorganisms (GCM) 10K type strain sequencing project: providing services to taxonomists for standard genome sequencing and annotation.</title>
        <authorList>
            <consortium name="The Broad Institute Genomics Platform"/>
            <consortium name="The Broad Institute Genome Sequencing Center for Infectious Disease"/>
            <person name="Wu L."/>
            <person name="Ma J."/>
        </authorList>
    </citation>
    <scope>NUCLEOTIDE SEQUENCE [LARGE SCALE GENOMIC DNA]</scope>
    <source>
        <strain evidence="2">JCM 17805</strain>
    </source>
</reference>
<keyword evidence="2" id="KW-1185">Reference proteome</keyword>
<evidence type="ECO:0000313" key="2">
    <source>
        <dbReference type="Proteomes" id="UP001500604"/>
    </source>
</evidence>
<proteinExistence type="predicted"/>
<accession>A0ABP8V151</accession>
<organism evidence="1 2">
    <name type="scientific">Kistimonas scapharcae</name>
    <dbReference type="NCBI Taxonomy" id="1036133"/>
    <lineage>
        <taxon>Bacteria</taxon>
        <taxon>Pseudomonadati</taxon>
        <taxon>Pseudomonadota</taxon>
        <taxon>Gammaproteobacteria</taxon>
        <taxon>Oceanospirillales</taxon>
        <taxon>Endozoicomonadaceae</taxon>
        <taxon>Kistimonas</taxon>
    </lineage>
</organism>
<comment type="caution">
    <text evidence="1">The sequence shown here is derived from an EMBL/GenBank/DDBJ whole genome shotgun (WGS) entry which is preliminary data.</text>
</comment>
<gene>
    <name evidence="1" type="ORF">GCM10023116_12250</name>
</gene>
<protein>
    <submittedName>
        <fullName evidence="1">Uncharacterized protein</fullName>
    </submittedName>
</protein>
<evidence type="ECO:0000313" key="1">
    <source>
        <dbReference type="EMBL" id="GAA4648951.1"/>
    </source>
</evidence>